<accession>F0TCV6</accession>
<dbReference type="EMBL" id="CP002551">
    <property type="protein sequence ID" value="ADZ10496.1"/>
    <property type="molecule type" value="Genomic_DNA"/>
</dbReference>
<keyword evidence="1" id="KW-0805">Transcription regulation</keyword>
<dbReference type="PRINTS" id="PR00455">
    <property type="entry name" value="HTHTETR"/>
</dbReference>
<dbReference type="RefSeq" id="WP_013645847.1">
    <property type="nucleotide sequence ID" value="NC_015216.1"/>
</dbReference>
<sequence length="236" mass="27498">MSITDRREREKKQRQHDIINAAEKLFFSRGYDEVSMNDIALEVELSKATLYLYFQNKKSLFFAIVLRGTKILNSIIREAVKKEDKGIDKIAAYRNAYNEFTWNYPDHINIYNYFRSGRFNMEPDGSDERKTKSKSNDNSIPYEIACETEISKLRKERFSILCQSVQTGLDDGSIRQDVDPVEVSILLSAISKSLSNIPADHLQALEKRGINSESYFRDVSDLIHHMIMNWDYEQTE</sequence>
<keyword evidence="7" id="KW-1185">Reference proteome</keyword>
<dbReference type="InterPro" id="IPR009057">
    <property type="entry name" value="Homeodomain-like_sf"/>
</dbReference>
<dbReference type="InterPro" id="IPR023772">
    <property type="entry name" value="DNA-bd_HTH_TetR-type_CS"/>
</dbReference>
<proteinExistence type="predicted"/>
<dbReference type="InterPro" id="IPR050109">
    <property type="entry name" value="HTH-type_TetR-like_transc_reg"/>
</dbReference>
<evidence type="ECO:0000256" key="1">
    <source>
        <dbReference type="ARBA" id="ARBA00023015"/>
    </source>
</evidence>
<dbReference type="PROSITE" id="PS50977">
    <property type="entry name" value="HTH_TETR_2"/>
    <property type="match status" value="1"/>
</dbReference>
<dbReference type="Gene3D" id="1.10.10.60">
    <property type="entry name" value="Homeodomain-like"/>
    <property type="match status" value="1"/>
</dbReference>
<evidence type="ECO:0000313" key="6">
    <source>
        <dbReference type="EMBL" id="ADZ10496.1"/>
    </source>
</evidence>
<dbReference type="GeneID" id="10278748"/>
<dbReference type="HOGENOM" id="CLU_069356_12_1_2"/>
<dbReference type="KEGG" id="mel:Metbo_2282"/>
<keyword evidence="2 4" id="KW-0238">DNA-binding</keyword>
<dbReference type="PANTHER" id="PTHR30055:SF234">
    <property type="entry name" value="HTH-TYPE TRANSCRIPTIONAL REGULATOR BETI"/>
    <property type="match status" value="1"/>
</dbReference>
<dbReference type="SUPFAM" id="SSF46689">
    <property type="entry name" value="Homeodomain-like"/>
    <property type="match status" value="1"/>
</dbReference>
<name>F0TCV6_METLA</name>
<keyword evidence="3" id="KW-0804">Transcription</keyword>
<dbReference type="InterPro" id="IPR001647">
    <property type="entry name" value="HTH_TetR"/>
</dbReference>
<evidence type="ECO:0000259" key="5">
    <source>
        <dbReference type="PROSITE" id="PS50977"/>
    </source>
</evidence>
<dbReference type="Proteomes" id="UP000007490">
    <property type="component" value="Chromosome"/>
</dbReference>
<gene>
    <name evidence="6" type="ordered locus">Metbo_2282</name>
</gene>
<dbReference type="Pfam" id="PF00440">
    <property type="entry name" value="TetR_N"/>
    <property type="match status" value="1"/>
</dbReference>
<evidence type="ECO:0000256" key="3">
    <source>
        <dbReference type="ARBA" id="ARBA00023163"/>
    </source>
</evidence>
<dbReference type="STRING" id="877455.Metbo_2282"/>
<dbReference type="AlphaFoldDB" id="F0TCV6"/>
<protein>
    <submittedName>
        <fullName evidence="6">Transcriptional regulator, TetR family</fullName>
    </submittedName>
</protein>
<reference evidence="7" key="1">
    <citation type="submission" date="2011-02" db="EMBL/GenBank/DDBJ databases">
        <title>Complete sequence of Methanobacterium sp. AL-21.</title>
        <authorList>
            <consortium name="US DOE Joint Genome Institute"/>
            <person name="Lucas S."/>
            <person name="Copeland A."/>
            <person name="Lapidus A."/>
            <person name="Cheng J.-F."/>
            <person name="Goodwin L."/>
            <person name="Pitluck S."/>
            <person name="Chertkov O."/>
            <person name="Detter J.C."/>
            <person name="Han C."/>
            <person name="Tapia R."/>
            <person name="Land M."/>
            <person name="Hauser L."/>
            <person name="Kyrpides N."/>
            <person name="Ivanova N."/>
            <person name="Mikhailova N."/>
            <person name="Pagani I."/>
            <person name="Cadillo-Quiroz H."/>
            <person name="Imachi H."/>
            <person name="Zinder S."/>
            <person name="Liu W."/>
            <person name="Woyke T."/>
        </authorList>
    </citation>
    <scope>NUCLEOTIDE SEQUENCE [LARGE SCALE GENOMIC DNA]</scope>
    <source>
        <strain evidence="7">AL-21</strain>
    </source>
</reference>
<reference evidence="6 7" key="2">
    <citation type="journal article" date="2014" name="Int. J. Syst. Evol. Microbiol.">
        <title>Methanobacterium paludis sp. nov. and a novel strain of Methanobacterium lacus isolated from northern peatlands.</title>
        <authorList>
            <person name="Cadillo-Quiroz H."/>
            <person name="Brauer S.L."/>
            <person name="Goodson N."/>
            <person name="Yavitt J.B."/>
            <person name="Zinder S.H."/>
        </authorList>
    </citation>
    <scope>NUCLEOTIDE SEQUENCE [LARGE SCALE GENOMIC DNA]</scope>
    <source>
        <strain evidence="6 7">AL-21</strain>
    </source>
</reference>
<evidence type="ECO:0000256" key="4">
    <source>
        <dbReference type="PROSITE-ProRule" id="PRU00335"/>
    </source>
</evidence>
<dbReference type="eggNOG" id="arCOG02644">
    <property type="taxonomic scope" value="Archaea"/>
</dbReference>
<dbReference type="GO" id="GO:0000976">
    <property type="term" value="F:transcription cis-regulatory region binding"/>
    <property type="evidence" value="ECO:0007669"/>
    <property type="project" value="TreeGrafter"/>
</dbReference>
<dbReference type="FunFam" id="1.10.10.60:FF:000141">
    <property type="entry name" value="TetR family transcriptional regulator"/>
    <property type="match status" value="1"/>
</dbReference>
<feature type="domain" description="HTH tetR-type" evidence="5">
    <location>
        <begin position="12"/>
        <end position="72"/>
    </location>
</feature>
<organism evidence="6 7">
    <name type="scientific">Methanobacterium lacus (strain AL-21)</name>
    <dbReference type="NCBI Taxonomy" id="877455"/>
    <lineage>
        <taxon>Archaea</taxon>
        <taxon>Methanobacteriati</taxon>
        <taxon>Methanobacteriota</taxon>
        <taxon>Methanomada group</taxon>
        <taxon>Methanobacteria</taxon>
        <taxon>Methanobacteriales</taxon>
        <taxon>Methanobacteriaceae</taxon>
        <taxon>Methanobacterium</taxon>
    </lineage>
</organism>
<evidence type="ECO:0000256" key="2">
    <source>
        <dbReference type="ARBA" id="ARBA00023125"/>
    </source>
</evidence>
<feature type="DNA-binding region" description="H-T-H motif" evidence="4">
    <location>
        <begin position="35"/>
        <end position="54"/>
    </location>
</feature>
<dbReference type="GO" id="GO:0003700">
    <property type="term" value="F:DNA-binding transcription factor activity"/>
    <property type="evidence" value="ECO:0007669"/>
    <property type="project" value="TreeGrafter"/>
</dbReference>
<evidence type="ECO:0000313" key="7">
    <source>
        <dbReference type="Proteomes" id="UP000007490"/>
    </source>
</evidence>
<dbReference type="Gene3D" id="1.10.357.10">
    <property type="entry name" value="Tetracycline Repressor, domain 2"/>
    <property type="match status" value="1"/>
</dbReference>
<dbReference type="PANTHER" id="PTHR30055">
    <property type="entry name" value="HTH-TYPE TRANSCRIPTIONAL REGULATOR RUTR"/>
    <property type="match status" value="1"/>
</dbReference>
<dbReference type="OrthoDB" id="135877at2157"/>
<dbReference type="PROSITE" id="PS01081">
    <property type="entry name" value="HTH_TETR_1"/>
    <property type="match status" value="1"/>
</dbReference>